<keyword evidence="2 12" id="KW-0004">4Fe-4S</keyword>
<dbReference type="GO" id="GO:0061799">
    <property type="term" value="F:cyclic pyranopterin monophosphate synthase activity"/>
    <property type="evidence" value="ECO:0007669"/>
    <property type="project" value="TreeGrafter"/>
</dbReference>
<dbReference type="SFLD" id="SFLDS00029">
    <property type="entry name" value="Radical_SAM"/>
    <property type="match status" value="1"/>
</dbReference>
<feature type="binding site" evidence="12">
    <location>
        <position position="20"/>
    </location>
    <ligand>
        <name>[4Fe-4S] cluster</name>
        <dbReference type="ChEBI" id="CHEBI:49883"/>
        <label>1</label>
        <note>4Fe-4S-S-AdoMet</note>
    </ligand>
</feature>
<keyword evidence="7 12" id="KW-0411">Iron-sulfur</keyword>
<keyword evidence="3 12" id="KW-0949">S-adenosyl-L-methionine</keyword>
<dbReference type="InterPro" id="IPR050105">
    <property type="entry name" value="MoCo_biosynth_MoaA/MoaC"/>
</dbReference>
<dbReference type="Pfam" id="PF06463">
    <property type="entry name" value="Mob_synth_C"/>
    <property type="match status" value="1"/>
</dbReference>
<dbReference type="OrthoDB" id="9763993at2"/>
<gene>
    <name evidence="12" type="primary">moaA</name>
    <name evidence="14" type="ORF">LF65_02158</name>
</gene>
<dbReference type="SFLD" id="SFLDG01386">
    <property type="entry name" value="main_SPASM_domain-containing"/>
    <property type="match status" value="1"/>
</dbReference>
<dbReference type="SFLD" id="SFLDG01383">
    <property type="entry name" value="cyclic_pyranopterin_phosphate"/>
    <property type="match status" value="1"/>
</dbReference>
<comment type="similarity">
    <text evidence="12">Belongs to the radical SAM superfamily. MoaA family.</text>
</comment>
<reference evidence="15" key="1">
    <citation type="submission" date="2014-12" db="EMBL/GenBank/DDBJ databases">
        <title>Genome sequence of Clostridium beijerinckii strain 59B.</title>
        <authorList>
            <person name="Little G.T."/>
            <person name="Minton N.P."/>
        </authorList>
    </citation>
    <scope>NUCLEOTIDE SEQUENCE [LARGE SCALE GENOMIC DNA]</scope>
    <source>
        <strain evidence="15">59B</strain>
    </source>
</reference>
<dbReference type="InterPro" id="IPR007197">
    <property type="entry name" value="rSAM"/>
</dbReference>
<dbReference type="GO" id="GO:0051539">
    <property type="term" value="F:4 iron, 4 sulfur cluster binding"/>
    <property type="evidence" value="ECO:0007669"/>
    <property type="project" value="UniProtKB-UniRule"/>
</dbReference>
<evidence type="ECO:0000313" key="15">
    <source>
        <dbReference type="Proteomes" id="UP000031866"/>
    </source>
</evidence>
<name>A0A0B5QKI6_CLOBE</name>
<dbReference type="GO" id="GO:0005525">
    <property type="term" value="F:GTP binding"/>
    <property type="evidence" value="ECO:0007669"/>
    <property type="project" value="UniProtKB-UniRule"/>
</dbReference>
<dbReference type="InterPro" id="IPR010505">
    <property type="entry name" value="MoaA_twitch"/>
</dbReference>
<feature type="binding site" evidence="12">
    <location>
        <position position="253"/>
    </location>
    <ligand>
        <name>[4Fe-4S] cluster</name>
        <dbReference type="ChEBI" id="CHEBI:49883"/>
        <label>2</label>
        <note>4Fe-4S-substrate</note>
    </ligand>
</feature>
<feature type="binding site" evidence="12">
    <location>
        <position position="27"/>
    </location>
    <ligand>
        <name>[4Fe-4S] cluster</name>
        <dbReference type="ChEBI" id="CHEBI:49883"/>
        <label>1</label>
        <note>4Fe-4S-S-AdoMet</note>
    </ligand>
</feature>
<evidence type="ECO:0000256" key="6">
    <source>
        <dbReference type="ARBA" id="ARBA00023004"/>
    </source>
</evidence>
<dbReference type="InterPro" id="IPR058240">
    <property type="entry name" value="rSAM_sf"/>
</dbReference>
<comment type="catalytic activity">
    <reaction evidence="11 12">
        <text>GTP + AH2 + S-adenosyl-L-methionine = (8S)-3',8-cyclo-7,8-dihydroguanosine 5'-triphosphate + 5'-deoxyadenosine + L-methionine + A + H(+)</text>
        <dbReference type="Rhea" id="RHEA:49576"/>
        <dbReference type="ChEBI" id="CHEBI:13193"/>
        <dbReference type="ChEBI" id="CHEBI:15378"/>
        <dbReference type="ChEBI" id="CHEBI:17319"/>
        <dbReference type="ChEBI" id="CHEBI:17499"/>
        <dbReference type="ChEBI" id="CHEBI:37565"/>
        <dbReference type="ChEBI" id="CHEBI:57844"/>
        <dbReference type="ChEBI" id="CHEBI:59789"/>
        <dbReference type="ChEBI" id="CHEBI:131766"/>
        <dbReference type="EC" id="4.1.99.22"/>
    </reaction>
</comment>
<dbReference type="GO" id="GO:0061798">
    <property type="term" value="F:GTP 3',8'-cyclase activity"/>
    <property type="evidence" value="ECO:0007669"/>
    <property type="project" value="UniProtKB-UniRule"/>
</dbReference>
<keyword evidence="6 12" id="KW-0408">Iron</keyword>
<feature type="binding site" evidence="12">
    <location>
        <position position="154"/>
    </location>
    <ligand>
        <name>GTP</name>
        <dbReference type="ChEBI" id="CHEBI:37565"/>
    </ligand>
</feature>
<dbReference type="NCBIfam" id="TIGR02666">
    <property type="entry name" value="moaA"/>
    <property type="match status" value="1"/>
</dbReference>
<feature type="binding site" evidence="12">
    <location>
        <position position="24"/>
    </location>
    <ligand>
        <name>[4Fe-4S] cluster</name>
        <dbReference type="ChEBI" id="CHEBI:49883"/>
        <label>1</label>
        <note>4Fe-4S-S-AdoMet</note>
    </ligand>
</feature>
<evidence type="ECO:0000313" key="14">
    <source>
        <dbReference type="EMBL" id="AJG98746.1"/>
    </source>
</evidence>
<feature type="binding site" evidence="12">
    <location>
        <position position="13"/>
    </location>
    <ligand>
        <name>GTP</name>
        <dbReference type="ChEBI" id="CHEBI:37565"/>
    </ligand>
</feature>
<dbReference type="CDD" id="cd21117">
    <property type="entry name" value="Twitch_MoaA"/>
    <property type="match status" value="1"/>
</dbReference>
<dbReference type="InterPro" id="IPR000385">
    <property type="entry name" value="MoaA_NifB_PqqE_Fe-S-bd_CS"/>
</dbReference>
<dbReference type="CDD" id="cd01335">
    <property type="entry name" value="Radical_SAM"/>
    <property type="match status" value="1"/>
</dbReference>
<dbReference type="GO" id="GO:1904047">
    <property type="term" value="F:S-adenosyl-L-methionine binding"/>
    <property type="evidence" value="ECO:0007669"/>
    <property type="project" value="UniProtKB-UniRule"/>
</dbReference>
<feature type="binding site" evidence="12">
    <location>
        <position position="118"/>
    </location>
    <ligand>
        <name>S-adenosyl-L-methionine</name>
        <dbReference type="ChEBI" id="CHEBI:59789"/>
    </ligand>
</feature>
<evidence type="ECO:0000256" key="9">
    <source>
        <dbReference type="ARBA" id="ARBA00023150"/>
    </source>
</evidence>
<feature type="binding site" evidence="12">
    <location>
        <position position="67"/>
    </location>
    <ligand>
        <name>S-adenosyl-L-methionine</name>
        <dbReference type="ChEBI" id="CHEBI:59789"/>
    </ligand>
</feature>
<dbReference type="HAMAP" id="MF_01225_B">
    <property type="entry name" value="MoaA_B"/>
    <property type="match status" value="1"/>
</dbReference>
<evidence type="ECO:0000256" key="8">
    <source>
        <dbReference type="ARBA" id="ARBA00023134"/>
    </source>
</evidence>
<feature type="binding site" evidence="12">
    <location>
        <position position="267"/>
    </location>
    <ligand>
        <name>[4Fe-4S] cluster</name>
        <dbReference type="ChEBI" id="CHEBI:49883"/>
        <label>2</label>
        <note>4Fe-4S-substrate</note>
    </ligand>
</feature>
<feature type="binding site" evidence="12">
    <location>
        <position position="188"/>
    </location>
    <ligand>
        <name>S-adenosyl-L-methionine</name>
        <dbReference type="ChEBI" id="CHEBI:59789"/>
    </ligand>
</feature>
<dbReference type="UniPathway" id="UPA00344"/>
<feature type="binding site" evidence="12">
    <location>
        <begin position="255"/>
        <end position="257"/>
    </location>
    <ligand>
        <name>GTP</name>
        <dbReference type="ChEBI" id="CHEBI:37565"/>
    </ligand>
</feature>
<keyword evidence="4 12" id="KW-0479">Metal-binding</keyword>
<evidence type="ECO:0000256" key="7">
    <source>
        <dbReference type="ARBA" id="ARBA00023014"/>
    </source>
</evidence>
<comment type="pathway">
    <text evidence="12">Cofactor biosynthesis; molybdopterin biosynthesis.</text>
</comment>
<dbReference type="Pfam" id="PF04055">
    <property type="entry name" value="Radical_SAM"/>
    <property type="match status" value="1"/>
</dbReference>
<dbReference type="PANTHER" id="PTHR22960">
    <property type="entry name" value="MOLYBDOPTERIN COFACTOR SYNTHESIS PROTEIN A"/>
    <property type="match status" value="1"/>
</dbReference>
<keyword evidence="5 12" id="KW-0547">Nucleotide-binding</keyword>
<keyword evidence="8 12" id="KW-0342">GTP-binding</keyword>
<dbReference type="EC" id="4.1.99.22" evidence="1 12"/>
<organism evidence="14 15">
    <name type="scientific">Clostridium beijerinckii</name>
    <name type="common">Clostridium MP</name>
    <dbReference type="NCBI Taxonomy" id="1520"/>
    <lineage>
        <taxon>Bacteria</taxon>
        <taxon>Bacillati</taxon>
        <taxon>Bacillota</taxon>
        <taxon>Clostridia</taxon>
        <taxon>Eubacteriales</taxon>
        <taxon>Clostridiaceae</taxon>
        <taxon>Clostridium</taxon>
    </lineage>
</organism>
<feature type="binding site" evidence="12">
    <location>
        <position position="94"/>
    </location>
    <ligand>
        <name>GTP</name>
        <dbReference type="ChEBI" id="CHEBI:37565"/>
    </ligand>
</feature>
<dbReference type="SFLD" id="SFLDG01067">
    <property type="entry name" value="SPASM/twitch_domain_containing"/>
    <property type="match status" value="1"/>
</dbReference>
<dbReference type="GO" id="GO:0006777">
    <property type="term" value="P:Mo-molybdopterin cofactor biosynthetic process"/>
    <property type="evidence" value="ECO:0007669"/>
    <property type="project" value="UniProtKB-UniRule"/>
</dbReference>
<evidence type="ECO:0000256" key="5">
    <source>
        <dbReference type="ARBA" id="ARBA00022741"/>
    </source>
</evidence>
<dbReference type="SUPFAM" id="SSF102114">
    <property type="entry name" value="Radical SAM enzymes"/>
    <property type="match status" value="1"/>
</dbReference>
<feature type="binding site" evidence="12">
    <location>
        <position position="26"/>
    </location>
    <ligand>
        <name>S-adenosyl-L-methionine</name>
        <dbReference type="ChEBI" id="CHEBI:59789"/>
    </ligand>
</feature>
<dbReference type="AlphaFoldDB" id="A0A0B5QKI6"/>
<dbReference type="InterPro" id="IPR006638">
    <property type="entry name" value="Elp3/MiaA/NifB-like_rSAM"/>
</dbReference>
<dbReference type="Proteomes" id="UP000031866">
    <property type="component" value="Chromosome"/>
</dbReference>
<evidence type="ECO:0000256" key="11">
    <source>
        <dbReference type="ARBA" id="ARBA00048697"/>
    </source>
</evidence>
<dbReference type="InterPro" id="IPR040064">
    <property type="entry name" value="MoaA-like"/>
</dbReference>
<dbReference type="KEGG" id="cbei:LF65_02158"/>
<comment type="function">
    <text evidence="12">Catalyzes the cyclization of GTP to (8S)-3',8-cyclo-7,8-dihydroguanosine 5'-triphosphate.</text>
</comment>
<sequence>MVDSSGRNIEYLRISVTDRCNLRCVYCMPECGIENLEHDEILTFKEIMLIVKTVSQLGIHKIKITGGEPLVRKGIVNLVRRIKDIDGIEEITMTTNGVLFGDMADSLAEAGLDSVNISLDTLNSKNFNKITRRDCLDKVKFGLKKAVELGLKTKINCVPISQLNGDDLKDILKIAKENPIDVRFIELMPIGFGKSYSPVCNEQIFEHIEQNFGTLQNSKIKHGNGPAVYYNLSDFKGSIGFISAISNEFCDTCNRIRLTADGNLKLCLHYNNGVALKPLLRSGISKEQLKRVIENAIYNKPSHHGFNSSDTENIELKNMVQIGG</sequence>
<evidence type="ECO:0000256" key="2">
    <source>
        <dbReference type="ARBA" id="ARBA00022485"/>
    </source>
</evidence>
<comment type="caution">
    <text evidence="12">Lacks conserved residue(s) required for the propagation of feature annotation.</text>
</comment>
<evidence type="ECO:0000256" key="1">
    <source>
        <dbReference type="ARBA" id="ARBA00012167"/>
    </source>
</evidence>
<feature type="domain" description="Radical SAM core" evidence="13">
    <location>
        <begin position="4"/>
        <end position="226"/>
    </location>
</feature>
<feature type="binding site" evidence="12">
    <location>
        <position position="250"/>
    </location>
    <ligand>
        <name>[4Fe-4S] cluster</name>
        <dbReference type="ChEBI" id="CHEBI:49883"/>
        <label>2</label>
        <note>4Fe-4S-substrate</note>
    </ligand>
</feature>
<dbReference type="EMBL" id="CP010086">
    <property type="protein sequence ID" value="AJG98746.1"/>
    <property type="molecule type" value="Genomic_DNA"/>
</dbReference>
<dbReference type="Gene3D" id="3.20.20.70">
    <property type="entry name" value="Aldolase class I"/>
    <property type="match status" value="1"/>
</dbReference>
<evidence type="ECO:0000256" key="12">
    <source>
        <dbReference type="HAMAP-Rule" id="MF_01225"/>
    </source>
</evidence>
<protein>
    <recommendedName>
        <fullName evidence="1 12">GTP 3',8-cyclase</fullName>
        <ecNumber evidence="1 12">4.1.99.22</ecNumber>
    </recommendedName>
    <alternativeName>
        <fullName evidence="12">Molybdenum cofactor biosynthesis protein A</fullName>
    </alternativeName>
</protein>
<keyword evidence="9 12" id="KW-0501">Molybdenum cofactor biosynthesis</keyword>
<dbReference type="STRING" id="1520.LF65_02158"/>
<dbReference type="RefSeq" id="WP_041896030.1">
    <property type="nucleotide sequence ID" value="NZ_CP010086.2"/>
</dbReference>
<dbReference type="PROSITE" id="PS01305">
    <property type="entry name" value="MOAA_NIFB_PQQE"/>
    <property type="match status" value="1"/>
</dbReference>
<evidence type="ECO:0000256" key="10">
    <source>
        <dbReference type="ARBA" id="ARBA00023239"/>
    </source>
</evidence>
<dbReference type="NCBIfam" id="NF001199">
    <property type="entry name" value="PRK00164.2-1"/>
    <property type="match status" value="1"/>
</dbReference>
<dbReference type="InterPro" id="IPR013483">
    <property type="entry name" value="MoaA"/>
</dbReference>
<proteinExistence type="inferred from homology"/>
<evidence type="ECO:0000259" key="13">
    <source>
        <dbReference type="PROSITE" id="PS51918"/>
    </source>
</evidence>
<keyword evidence="10 12" id="KW-0456">Lyase</keyword>
<dbReference type="GO" id="GO:0046872">
    <property type="term" value="F:metal ion binding"/>
    <property type="evidence" value="ECO:0007669"/>
    <property type="project" value="UniProtKB-KW"/>
</dbReference>
<dbReference type="InterPro" id="IPR013785">
    <property type="entry name" value="Aldolase_TIM"/>
</dbReference>
<dbReference type="SMART" id="SM00729">
    <property type="entry name" value="Elp3"/>
    <property type="match status" value="1"/>
</dbReference>
<accession>A0A0B5QKI6</accession>
<comment type="subunit">
    <text evidence="12">Monomer and homodimer.</text>
</comment>
<dbReference type="PANTHER" id="PTHR22960:SF0">
    <property type="entry name" value="MOLYBDENUM COFACTOR BIOSYNTHESIS PROTEIN 1"/>
    <property type="match status" value="1"/>
</dbReference>
<evidence type="ECO:0000256" key="3">
    <source>
        <dbReference type="ARBA" id="ARBA00022691"/>
    </source>
</evidence>
<comment type="cofactor">
    <cofactor evidence="12">
        <name>[4Fe-4S] cluster</name>
        <dbReference type="ChEBI" id="CHEBI:49883"/>
    </cofactor>
    <text evidence="12">Binds 2 [4Fe-4S] clusters. Binds 1 [4Fe-4S] cluster coordinated with 3 cysteines and an exchangeable S-adenosyl-L-methionine and 1 [4Fe-4S] cluster coordinated with 3 cysteines and the GTP-derived substrate.</text>
</comment>
<dbReference type="PROSITE" id="PS51918">
    <property type="entry name" value="RADICAL_SAM"/>
    <property type="match status" value="1"/>
</dbReference>
<evidence type="ECO:0000256" key="4">
    <source>
        <dbReference type="ARBA" id="ARBA00022723"/>
    </source>
</evidence>